<accession>F0WEI5</accession>
<evidence type="ECO:0000313" key="1">
    <source>
        <dbReference type="EMBL" id="CCA19617.1"/>
    </source>
</evidence>
<dbReference type="AlphaFoldDB" id="F0WEI5"/>
<reference evidence="1" key="2">
    <citation type="submission" date="2011-02" db="EMBL/GenBank/DDBJ databases">
        <authorList>
            <person name="MacLean D."/>
        </authorList>
    </citation>
    <scope>NUCLEOTIDE SEQUENCE</scope>
</reference>
<protein>
    <submittedName>
        <fullName evidence="2">AlNc14C171G8001 protein</fullName>
    </submittedName>
    <submittedName>
        <fullName evidence="1">AlNc14C75G5037 protein</fullName>
    </submittedName>
</protein>
<reference evidence="1" key="1">
    <citation type="journal article" date="2011" name="PLoS Biol.">
        <title>Gene gain and loss during evolution of obligate parasitism in the white rust pathogen of Arabidopsis thaliana.</title>
        <authorList>
            <person name="Kemen E."/>
            <person name="Gardiner A."/>
            <person name="Schultz-Larsen T."/>
            <person name="Kemen A.C."/>
            <person name="Balmuth A.L."/>
            <person name="Robert-Seilaniantz A."/>
            <person name="Bailey K."/>
            <person name="Holub E."/>
            <person name="Studholme D.J."/>
            <person name="Maclean D."/>
            <person name="Jones J.D."/>
        </authorList>
    </citation>
    <scope>NUCLEOTIDE SEQUENCE</scope>
</reference>
<name>F0WEI5_9STRA</name>
<dbReference type="EMBL" id="FR824216">
    <property type="protein sequence ID" value="CCA22868.1"/>
    <property type="molecule type" value="Genomic_DNA"/>
</dbReference>
<dbReference type="HOGENOM" id="CLU_2113499_0_0_1"/>
<sequence length="115" mass="13011">MGDILRYNATHVVLTFWSKANSQNGLTELYKSVTFVITCASSGPENTPDWWIQRNNRKKRSLVLSRLSVLEITNITHVHVQYPGTVRKGLLVEDINTLMSCKSTIEFASDHCVSQ</sequence>
<gene>
    <name evidence="1" type="primary">AlNc14C75G5037</name>
    <name evidence="2" type="synonym">AlNc14C171G8001</name>
    <name evidence="1" type="ORF">ALNC14_057600</name>
    <name evidence="2" type="ORF">ALNC14_090110</name>
</gene>
<organism evidence="1">
    <name type="scientific">Albugo laibachii Nc14</name>
    <dbReference type="NCBI Taxonomy" id="890382"/>
    <lineage>
        <taxon>Eukaryota</taxon>
        <taxon>Sar</taxon>
        <taxon>Stramenopiles</taxon>
        <taxon>Oomycota</taxon>
        <taxon>Peronosporomycetes</taxon>
        <taxon>Albuginales</taxon>
        <taxon>Albuginaceae</taxon>
        <taxon>Albugo</taxon>
    </lineage>
</organism>
<evidence type="ECO:0000313" key="2">
    <source>
        <dbReference type="EMBL" id="CCA22868.1"/>
    </source>
</evidence>
<dbReference type="EMBL" id="FR824120">
    <property type="protein sequence ID" value="CCA19617.1"/>
    <property type="molecule type" value="Genomic_DNA"/>
</dbReference>
<proteinExistence type="predicted"/>